<evidence type="ECO:0000256" key="1">
    <source>
        <dbReference type="ARBA" id="ARBA00008668"/>
    </source>
</evidence>
<comment type="caution">
    <text evidence="4">The sequence shown here is derived from an EMBL/GenBank/DDBJ whole genome shotgun (WGS) entry which is preliminary data.</text>
</comment>
<keyword evidence="5" id="KW-1185">Reference proteome</keyword>
<dbReference type="OrthoDB" id="9807041at2"/>
<reference evidence="4 5" key="1">
    <citation type="submission" date="2019-10" db="EMBL/GenBank/DDBJ databases">
        <title>Gracilibacillus sp. nov. isolated from rice seeds.</title>
        <authorList>
            <person name="He S."/>
        </authorList>
    </citation>
    <scope>NUCLEOTIDE SEQUENCE [LARGE SCALE GENOMIC DNA]</scope>
    <source>
        <strain evidence="4 5">TD8</strain>
    </source>
</reference>
<evidence type="ECO:0000313" key="5">
    <source>
        <dbReference type="Proteomes" id="UP000480246"/>
    </source>
</evidence>
<dbReference type="GO" id="GO:0016787">
    <property type="term" value="F:hydrolase activity"/>
    <property type="evidence" value="ECO:0007669"/>
    <property type="project" value="UniProtKB-KW"/>
</dbReference>
<accession>A0A7C8KQN4</accession>
<evidence type="ECO:0000256" key="2">
    <source>
        <dbReference type="ARBA" id="ARBA00022801"/>
    </source>
</evidence>
<dbReference type="Pfam" id="PF13472">
    <property type="entry name" value="Lipase_GDSL_2"/>
    <property type="match status" value="1"/>
</dbReference>
<dbReference type="SUPFAM" id="SSF52266">
    <property type="entry name" value="SGNH hydrolase"/>
    <property type="match status" value="1"/>
</dbReference>
<dbReference type="InterPro" id="IPR036514">
    <property type="entry name" value="SGNH_hydro_sf"/>
</dbReference>
<name>A0A7C8KQN4_9BACI</name>
<proteinExistence type="inferred from homology"/>
<sequence length="231" mass="26622">MEKVQLFLAGDSTMSHYEPSAYPRMGWGQALPSFLNDRLTVKNHAASGRSTKSFIEEGRWSDMEKEFQEGDYVLIQFGHNDEKPDEARATKPFTTYQENLTFFINRARAAKVTPILLTSIARRHFDQDGNLLETHGDYPRAMREVGITEGVVCIDMLDKTREALMELGPARSKDWFMWLEPDHYIGYPNGEQDDTHLKDIGAHAHANIFVQELERLHHPLRLYLKRNEAAK</sequence>
<organism evidence="4 5">
    <name type="scientific">Gracilibacillus oryzae</name>
    <dbReference type="NCBI Taxonomy" id="1672701"/>
    <lineage>
        <taxon>Bacteria</taxon>
        <taxon>Bacillati</taxon>
        <taxon>Bacillota</taxon>
        <taxon>Bacilli</taxon>
        <taxon>Bacillales</taxon>
        <taxon>Bacillaceae</taxon>
        <taxon>Gracilibacillus</taxon>
    </lineage>
</organism>
<dbReference type="EMBL" id="WEID01000040">
    <property type="protein sequence ID" value="KAB8137590.1"/>
    <property type="molecule type" value="Genomic_DNA"/>
</dbReference>
<dbReference type="InterPro" id="IPR013830">
    <property type="entry name" value="SGNH_hydro"/>
</dbReference>
<feature type="domain" description="SGNH hydrolase-type esterase" evidence="3">
    <location>
        <begin position="9"/>
        <end position="165"/>
    </location>
</feature>
<dbReference type="Gene3D" id="3.40.50.1110">
    <property type="entry name" value="SGNH hydrolase"/>
    <property type="match status" value="1"/>
</dbReference>
<keyword evidence="2" id="KW-0378">Hydrolase</keyword>
<comment type="similarity">
    <text evidence="1">Belongs to the 'GDSL' lipolytic enzyme family.</text>
</comment>
<dbReference type="InterPro" id="IPR037459">
    <property type="entry name" value="RhgT-like"/>
</dbReference>
<dbReference type="AlphaFoldDB" id="A0A7C8KQN4"/>
<dbReference type="Proteomes" id="UP000480246">
    <property type="component" value="Unassembled WGS sequence"/>
</dbReference>
<dbReference type="PANTHER" id="PTHR43695:SF1">
    <property type="entry name" value="RHAMNOGALACTURONAN ACETYLESTERASE"/>
    <property type="match status" value="1"/>
</dbReference>
<gene>
    <name evidence="4" type="ORF">F9U64_08725</name>
</gene>
<dbReference type="CDD" id="cd01821">
    <property type="entry name" value="Rhamnogalacturan_acetylesterase_like"/>
    <property type="match status" value="1"/>
</dbReference>
<dbReference type="RefSeq" id="WP_153402614.1">
    <property type="nucleotide sequence ID" value="NZ_ML762428.1"/>
</dbReference>
<evidence type="ECO:0000259" key="3">
    <source>
        <dbReference type="Pfam" id="PF13472"/>
    </source>
</evidence>
<dbReference type="PANTHER" id="PTHR43695">
    <property type="entry name" value="PUTATIVE (AFU_ORTHOLOGUE AFUA_2G17250)-RELATED"/>
    <property type="match status" value="1"/>
</dbReference>
<evidence type="ECO:0000313" key="4">
    <source>
        <dbReference type="EMBL" id="KAB8137590.1"/>
    </source>
</evidence>
<protein>
    <submittedName>
        <fullName evidence="4">Rhamnogalacturonan acetylesterase</fullName>
    </submittedName>
</protein>